<gene>
    <name evidence="2" type="ORF">OBE_09970</name>
</gene>
<dbReference type="EMBL" id="AJWZ01006881">
    <property type="protein sequence ID" value="EKC58508.1"/>
    <property type="molecule type" value="Genomic_DNA"/>
</dbReference>
<dbReference type="AlphaFoldDB" id="K1SLU2"/>
<protein>
    <submittedName>
        <fullName evidence="2">Acyltransferase</fullName>
    </submittedName>
</protein>
<evidence type="ECO:0000313" key="2">
    <source>
        <dbReference type="EMBL" id="EKC58508.1"/>
    </source>
</evidence>
<comment type="caution">
    <text evidence="2">The sequence shown here is derived from an EMBL/GenBank/DDBJ whole genome shotgun (WGS) entry which is preliminary data.</text>
</comment>
<feature type="transmembrane region" description="Helical" evidence="1">
    <location>
        <begin position="49"/>
        <end position="66"/>
    </location>
</feature>
<keyword evidence="1" id="KW-1133">Transmembrane helix</keyword>
<reference evidence="2" key="1">
    <citation type="journal article" date="2013" name="Environ. Microbiol.">
        <title>Microbiota from the distal guts of lean and obese adolescents exhibit partial functional redundancy besides clear differences in community structure.</title>
        <authorList>
            <person name="Ferrer M."/>
            <person name="Ruiz A."/>
            <person name="Lanza F."/>
            <person name="Haange S.B."/>
            <person name="Oberbach A."/>
            <person name="Till H."/>
            <person name="Bargiela R."/>
            <person name="Campoy C."/>
            <person name="Segura M.T."/>
            <person name="Richter M."/>
            <person name="von Bergen M."/>
            <person name="Seifert J."/>
            <person name="Suarez A."/>
        </authorList>
    </citation>
    <scope>NUCLEOTIDE SEQUENCE</scope>
</reference>
<keyword evidence="1" id="KW-0472">Membrane</keyword>
<proteinExistence type="predicted"/>
<sequence>IFQSDAYAVGGYLMQDRAVFYLLGFGTVLAITPILGLIKPLASLGQRTLPIYILHMPLYALLVQLGCYEACASHGLPAVITWLCFIIPAVVALCASAPVCAILNGIANIWYKTLPALFSRRG</sequence>
<feature type="non-terminal residue" evidence="2">
    <location>
        <position position="1"/>
    </location>
</feature>
<organism evidence="2">
    <name type="scientific">human gut metagenome</name>
    <dbReference type="NCBI Taxonomy" id="408170"/>
    <lineage>
        <taxon>unclassified sequences</taxon>
        <taxon>metagenomes</taxon>
        <taxon>organismal metagenomes</taxon>
    </lineage>
</organism>
<feature type="transmembrane region" description="Helical" evidence="1">
    <location>
        <begin position="78"/>
        <end position="111"/>
    </location>
</feature>
<accession>K1SLU2</accession>
<keyword evidence="2" id="KW-0012">Acyltransferase</keyword>
<evidence type="ECO:0000256" key="1">
    <source>
        <dbReference type="SAM" id="Phobius"/>
    </source>
</evidence>
<keyword evidence="1" id="KW-0812">Transmembrane</keyword>
<name>K1SLU2_9ZZZZ</name>
<dbReference type="GO" id="GO:0016746">
    <property type="term" value="F:acyltransferase activity"/>
    <property type="evidence" value="ECO:0007669"/>
    <property type="project" value="UniProtKB-KW"/>
</dbReference>
<feature type="transmembrane region" description="Helical" evidence="1">
    <location>
        <begin position="18"/>
        <end position="37"/>
    </location>
</feature>
<keyword evidence="2" id="KW-0808">Transferase</keyword>